<gene>
    <name evidence="1" type="ORF">L9F63_001718</name>
</gene>
<accession>A0AAD8A4T5</accession>
<dbReference type="Proteomes" id="UP001233999">
    <property type="component" value="Unassembled WGS sequence"/>
</dbReference>
<keyword evidence="2" id="KW-1185">Reference proteome</keyword>
<name>A0AAD8A4T5_DIPPU</name>
<evidence type="ECO:0000313" key="1">
    <source>
        <dbReference type="EMBL" id="KAJ9591782.1"/>
    </source>
</evidence>
<reference evidence="1" key="2">
    <citation type="submission" date="2023-05" db="EMBL/GenBank/DDBJ databases">
        <authorList>
            <person name="Fouks B."/>
        </authorList>
    </citation>
    <scope>NUCLEOTIDE SEQUENCE</scope>
    <source>
        <strain evidence="1">Stay&amp;Tobe</strain>
        <tissue evidence="1">Testes</tissue>
    </source>
</reference>
<organism evidence="1 2">
    <name type="scientific">Diploptera punctata</name>
    <name type="common">Pacific beetle cockroach</name>
    <dbReference type="NCBI Taxonomy" id="6984"/>
    <lineage>
        <taxon>Eukaryota</taxon>
        <taxon>Metazoa</taxon>
        <taxon>Ecdysozoa</taxon>
        <taxon>Arthropoda</taxon>
        <taxon>Hexapoda</taxon>
        <taxon>Insecta</taxon>
        <taxon>Pterygota</taxon>
        <taxon>Neoptera</taxon>
        <taxon>Polyneoptera</taxon>
        <taxon>Dictyoptera</taxon>
        <taxon>Blattodea</taxon>
        <taxon>Blaberoidea</taxon>
        <taxon>Blaberidae</taxon>
        <taxon>Diplopterinae</taxon>
        <taxon>Diploptera</taxon>
    </lineage>
</organism>
<comment type="caution">
    <text evidence="1">The sequence shown here is derived from an EMBL/GenBank/DDBJ whole genome shotgun (WGS) entry which is preliminary data.</text>
</comment>
<dbReference type="EMBL" id="JASPKZ010003857">
    <property type="protein sequence ID" value="KAJ9591782.1"/>
    <property type="molecule type" value="Genomic_DNA"/>
</dbReference>
<protein>
    <submittedName>
        <fullName evidence="1">Uncharacterized protein</fullName>
    </submittedName>
</protein>
<feature type="non-terminal residue" evidence="1">
    <location>
        <position position="1"/>
    </location>
</feature>
<sequence>ICSGTFICLVEIIFEFVLHFTSLWKKSIHPFLRVGFKTVNLEFKSELELFGRLYQIPLFRIYRKHDRSLQVYILSYDLK</sequence>
<evidence type="ECO:0000313" key="2">
    <source>
        <dbReference type="Proteomes" id="UP001233999"/>
    </source>
</evidence>
<dbReference type="AlphaFoldDB" id="A0AAD8A4T5"/>
<proteinExistence type="predicted"/>
<feature type="non-terminal residue" evidence="1">
    <location>
        <position position="79"/>
    </location>
</feature>
<reference evidence="1" key="1">
    <citation type="journal article" date="2023" name="IScience">
        <title>Live-bearing cockroach genome reveals convergent evolutionary mechanisms linked to viviparity in insects and beyond.</title>
        <authorList>
            <person name="Fouks B."/>
            <person name="Harrison M.C."/>
            <person name="Mikhailova A.A."/>
            <person name="Marchal E."/>
            <person name="English S."/>
            <person name="Carruthers M."/>
            <person name="Jennings E.C."/>
            <person name="Chiamaka E.L."/>
            <person name="Frigard R.A."/>
            <person name="Pippel M."/>
            <person name="Attardo G.M."/>
            <person name="Benoit J.B."/>
            <person name="Bornberg-Bauer E."/>
            <person name="Tobe S.S."/>
        </authorList>
    </citation>
    <scope>NUCLEOTIDE SEQUENCE</scope>
    <source>
        <strain evidence="1">Stay&amp;Tobe</strain>
    </source>
</reference>